<comment type="caution">
    <text evidence="3">The sequence shown here is derived from an EMBL/GenBank/DDBJ whole genome shotgun (WGS) entry which is preliminary data.</text>
</comment>
<evidence type="ECO:0000259" key="2">
    <source>
        <dbReference type="Pfam" id="PF00144"/>
    </source>
</evidence>
<dbReference type="InterPro" id="IPR050789">
    <property type="entry name" value="Diverse_Enzym_Activities"/>
</dbReference>
<dbReference type="Gene3D" id="3.40.710.10">
    <property type="entry name" value="DD-peptidase/beta-lactamase superfamily"/>
    <property type="match status" value="1"/>
</dbReference>
<dbReference type="Proteomes" id="UP000546031">
    <property type="component" value="Unassembled WGS sequence"/>
</dbReference>
<dbReference type="EMBL" id="JABWTA010000001">
    <property type="protein sequence ID" value="NVE95650.1"/>
    <property type="molecule type" value="Genomic_DNA"/>
</dbReference>
<keyword evidence="1" id="KW-0732">Signal</keyword>
<dbReference type="PANTHER" id="PTHR43283">
    <property type="entry name" value="BETA-LACTAMASE-RELATED"/>
    <property type="match status" value="1"/>
</dbReference>
<sequence length="407" mass="44488">MMRLDRLVLALAALLSAPALAQDGAEQVDENFERRWESLAAGGYQPLTIPVDWYDPIAEVAGDPKPYSLTTPQAAGIATTSIASADAWAKSQNSTALIIARDGKVVHERYWQGSGRDTLFNPQSMSKTLTAMLVGTAIARGEIASVNDPIGKYISEWADDPRGQIPLRHMLWMASGLEQGDDGYGYQVTRDNPIVRHSLGSDFTKRLLTLNQRGSSGETFDYNNQVNQLVGMVLEGATGKDYEILLSERLWQPLGLADAKMPLDREGGMVLSSCCVISRPIDWVRIGGVFVDAEKVGARQIISREWLAEMAEPSPGYAGYGFQVWTGNQQIGGERPPGVPLIPWQSEAFAAPKVIVFHGHGGQRTYVLPDKGLVIVRAARDWPDAWDDALLPNVIWRGTSAQKGITE</sequence>
<keyword evidence="3" id="KW-0378">Hydrolase</keyword>
<keyword evidence="4" id="KW-1185">Reference proteome</keyword>
<evidence type="ECO:0000313" key="4">
    <source>
        <dbReference type="Proteomes" id="UP000546031"/>
    </source>
</evidence>
<evidence type="ECO:0000256" key="1">
    <source>
        <dbReference type="SAM" id="SignalP"/>
    </source>
</evidence>
<dbReference type="RefSeq" id="WP_176273851.1">
    <property type="nucleotide sequence ID" value="NZ_JABWTA010000001.1"/>
</dbReference>
<dbReference type="Pfam" id="PF00144">
    <property type="entry name" value="Beta-lactamase"/>
    <property type="match status" value="1"/>
</dbReference>
<dbReference type="AlphaFoldDB" id="A0A850HDF3"/>
<evidence type="ECO:0000313" key="3">
    <source>
        <dbReference type="EMBL" id="NVE95650.1"/>
    </source>
</evidence>
<dbReference type="SUPFAM" id="SSF56601">
    <property type="entry name" value="beta-lactamase/transpeptidase-like"/>
    <property type="match status" value="1"/>
</dbReference>
<accession>A0A850HDF3</accession>
<gene>
    <name evidence="3" type="ORF">HUO12_12145</name>
</gene>
<feature type="signal peptide" evidence="1">
    <location>
        <begin position="1"/>
        <end position="21"/>
    </location>
</feature>
<feature type="chain" id="PRO_5032667004" evidence="1">
    <location>
        <begin position="22"/>
        <end position="407"/>
    </location>
</feature>
<organism evidence="3 4">
    <name type="scientific">Altererythrobacter lutimaris</name>
    <dbReference type="NCBI Taxonomy" id="2743979"/>
    <lineage>
        <taxon>Bacteria</taxon>
        <taxon>Pseudomonadati</taxon>
        <taxon>Pseudomonadota</taxon>
        <taxon>Alphaproteobacteria</taxon>
        <taxon>Sphingomonadales</taxon>
        <taxon>Erythrobacteraceae</taxon>
        <taxon>Altererythrobacter</taxon>
    </lineage>
</organism>
<name>A0A850HDF3_9SPHN</name>
<dbReference type="InterPro" id="IPR001466">
    <property type="entry name" value="Beta-lactam-related"/>
</dbReference>
<dbReference type="PANTHER" id="PTHR43283:SF7">
    <property type="entry name" value="BETA-LACTAMASE-RELATED DOMAIN-CONTAINING PROTEIN"/>
    <property type="match status" value="1"/>
</dbReference>
<proteinExistence type="predicted"/>
<feature type="domain" description="Beta-lactamase-related" evidence="2">
    <location>
        <begin position="94"/>
        <end position="390"/>
    </location>
</feature>
<dbReference type="GO" id="GO:0016787">
    <property type="term" value="F:hydrolase activity"/>
    <property type="evidence" value="ECO:0007669"/>
    <property type="project" value="UniProtKB-KW"/>
</dbReference>
<dbReference type="InterPro" id="IPR012338">
    <property type="entry name" value="Beta-lactam/transpept-like"/>
</dbReference>
<reference evidence="3 4" key="1">
    <citation type="submission" date="2020-06" db="EMBL/GenBank/DDBJ databases">
        <title>Altererythrobacter lutimaris sp. nov., a marine bacterium isolated from a tidal flat.</title>
        <authorList>
            <person name="Kim D."/>
            <person name="Yoo Y."/>
            <person name="Kim J.-J."/>
        </authorList>
    </citation>
    <scope>NUCLEOTIDE SEQUENCE [LARGE SCALE GENOMIC DNA]</scope>
    <source>
        <strain evidence="3 4">JGD-16</strain>
    </source>
</reference>
<protein>
    <submittedName>
        <fullName evidence="3">Serine hydrolase</fullName>
    </submittedName>
</protein>